<sequence>MARTNTTKIITKNSTRIISLNKSPSIMCNEFIDANGVRNKGFTCPIQNFVQYFCCNTNNYYFCCTPDRYLLEINSQHEPIYIAGQYQPSNQITLDQNYIGALINNSRIINKEFILFQKLFLPIFLLSSSILFLIGIALWFWLYKHKVFYALEQDNFNKPNRTVKRTSQPMCNNLLSTKKNTINLPMERKLRRISYPSTEV</sequence>
<feature type="transmembrane region" description="Helical" evidence="1">
    <location>
        <begin position="119"/>
        <end position="142"/>
    </location>
</feature>
<accession>A0A817VUK7</accession>
<keyword evidence="1" id="KW-1133">Transmembrane helix</keyword>
<evidence type="ECO:0000313" key="3">
    <source>
        <dbReference type="EMBL" id="CAF3349347.1"/>
    </source>
</evidence>
<keyword evidence="1" id="KW-0472">Membrane</keyword>
<evidence type="ECO:0000259" key="2">
    <source>
        <dbReference type="Pfam" id="PF13908"/>
    </source>
</evidence>
<proteinExistence type="predicted"/>
<feature type="domain" description="Shisa N-terminal" evidence="2">
    <location>
        <begin position="27"/>
        <end position="71"/>
    </location>
</feature>
<reference evidence="3" key="1">
    <citation type="submission" date="2021-02" db="EMBL/GenBank/DDBJ databases">
        <authorList>
            <person name="Nowell W R."/>
        </authorList>
    </citation>
    <scope>NUCLEOTIDE SEQUENCE</scope>
</reference>
<protein>
    <recommendedName>
        <fullName evidence="2">Shisa N-terminal domain-containing protein</fullName>
    </recommendedName>
</protein>
<dbReference type="InterPro" id="IPR053891">
    <property type="entry name" value="Shisa_N"/>
</dbReference>
<gene>
    <name evidence="3" type="ORF">KIK155_LOCUS3453</name>
    <name evidence="4" type="ORF">TOA249_LOCUS25752</name>
</gene>
<name>A0A817VUK7_9BILA</name>
<organism evidence="3 5">
    <name type="scientific">Rotaria socialis</name>
    <dbReference type="NCBI Taxonomy" id="392032"/>
    <lineage>
        <taxon>Eukaryota</taxon>
        <taxon>Metazoa</taxon>
        <taxon>Spiralia</taxon>
        <taxon>Gnathifera</taxon>
        <taxon>Rotifera</taxon>
        <taxon>Eurotatoria</taxon>
        <taxon>Bdelloidea</taxon>
        <taxon>Philodinida</taxon>
        <taxon>Philodinidae</taxon>
        <taxon>Rotaria</taxon>
    </lineage>
</organism>
<dbReference type="Proteomes" id="UP000663865">
    <property type="component" value="Unassembled WGS sequence"/>
</dbReference>
<keyword evidence="1" id="KW-0812">Transmembrane</keyword>
<dbReference type="Proteomes" id="UP000663838">
    <property type="component" value="Unassembled WGS sequence"/>
</dbReference>
<dbReference type="EMBL" id="CAJOBS010002857">
    <property type="protein sequence ID" value="CAF4837133.1"/>
    <property type="molecule type" value="Genomic_DNA"/>
</dbReference>
<comment type="caution">
    <text evidence="3">The sequence shown here is derived from an EMBL/GenBank/DDBJ whole genome shotgun (WGS) entry which is preliminary data.</text>
</comment>
<evidence type="ECO:0000313" key="4">
    <source>
        <dbReference type="EMBL" id="CAF4837133.1"/>
    </source>
</evidence>
<dbReference type="EMBL" id="CAJNYV010000170">
    <property type="protein sequence ID" value="CAF3349347.1"/>
    <property type="molecule type" value="Genomic_DNA"/>
</dbReference>
<evidence type="ECO:0000313" key="5">
    <source>
        <dbReference type="Proteomes" id="UP000663865"/>
    </source>
</evidence>
<dbReference type="Pfam" id="PF13908">
    <property type="entry name" value="Shisa_N"/>
    <property type="match status" value="1"/>
</dbReference>
<dbReference type="AlphaFoldDB" id="A0A817VUK7"/>
<evidence type="ECO:0000256" key="1">
    <source>
        <dbReference type="SAM" id="Phobius"/>
    </source>
</evidence>